<name>A0A8T2EID2_ARASU</name>
<organism evidence="1 2">
    <name type="scientific">Arabidopsis suecica</name>
    <name type="common">Swedish thale-cress</name>
    <name type="synonym">Cardaminopsis suecica</name>
    <dbReference type="NCBI Taxonomy" id="45249"/>
    <lineage>
        <taxon>Eukaryota</taxon>
        <taxon>Viridiplantae</taxon>
        <taxon>Streptophyta</taxon>
        <taxon>Embryophyta</taxon>
        <taxon>Tracheophyta</taxon>
        <taxon>Spermatophyta</taxon>
        <taxon>Magnoliopsida</taxon>
        <taxon>eudicotyledons</taxon>
        <taxon>Gunneridae</taxon>
        <taxon>Pentapetalae</taxon>
        <taxon>rosids</taxon>
        <taxon>malvids</taxon>
        <taxon>Brassicales</taxon>
        <taxon>Brassicaceae</taxon>
        <taxon>Camelineae</taxon>
        <taxon>Arabidopsis</taxon>
    </lineage>
</organism>
<dbReference type="Proteomes" id="UP000694251">
    <property type="component" value="Chromosome 4"/>
</dbReference>
<accession>A0A8T2EID2</accession>
<keyword evidence="2" id="KW-1185">Reference proteome</keyword>
<protein>
    <submittedName>
        <fullName evidence="1">Uncharacterized protein</fullName>
    </submittedName>
</protein>
<proteinExistence type="predicted"/>
<gene>
    <name evidence="1" type="ORF">ISN44_As04g038540</name>
</gene>
<dbReference type="AlphaFoldDB" id="A0A8T2EID2"/>
<reference evidence="1 2" key="1">
    <citation type="submission" date="2020-12" db="EMBL/GenBank/DDBJ databases">
        <title>Concerted genomic and epigenomic changes stabilize Arabidopsis allopolyploids.</title>
        <authorList>
            <person name="Chen Z."/>
        </authorList>
    </citation>
    <scope>NUCLEOTIDE SEQUENCE [LARGE SCALE GENOMIC DNA]</scope>
    <source>
        <strain evidence="1">As9502</strain>
        <tissue evidence="1">Leaf</tissue>
    </source>
</reference>
<sequence length="84" mass="9310">MTGALAWQVTKILNKKKSFVLSRGVRTGDFFCPGSPLLRVCLASRSSYTLPLISIHSRKFSQYHRNILDPDLKISGSGDKLAKS</sequence>
<evidence type="ECO:0000313" key="1">
    <source>
        <dbReference type="EMBL" id="KAG7623129.1"/>
    </source>
</evidence>
<comment type="caution">
    <text evidence="1">The sequence shown here is derived from an EMBL/GenBank/DDBJ whole genome shotgun (WGS) entry which is preliminary data.</text>
</comment>
<evidence type="ECO:0000313" key="2">
    <source>
        <dbReference type="Proteomes" id="UP000694251"/>
    </source>
</evidence>
<dbReference type="EMBL" id="JAEFBJ010000004">
    <property type="protein sequence ID" value="KAG7623129.1"/>
    <property type="molecule type" value="Genomic_DNA"/>
</dbReference>